<organism evidence="7 8">
    <name type="scientific">Fusobacterium hominis</name>
    <dbReference type="NCBI Taxonomy" id="2764326"/>
    <lineage>
        <taxon>Bacteria</taxon>
        <taxon>Fusobacteriati</taxon>
        <taxon>Fusobacteriota</taxon>
        <taxon>Fusobacteriia</taxon>
        <taxon>Fusobacteriales</taxon>
        <taxon>Fusobacteriaceae</taxon>
        <taxon>Fusobacterium</taxon>
    </lineage>
</organism>
<evidence type="ECO:0000256" key="2">
    <source>
        <dbReference type="ARBA" id="ARBA00022573"/>
    </source>
</evidence>
<comment type="pathway">
    <text evidence="1">Cofactor biosynthesis; adenosylcobalamin biosynthesis.</text>
</comment>
<name>A0A7G9GYK2_9FUSO</name>
<reference evidence="7 8" key="1">
    <citation type="submission" date="2020-08" db="EMBL/GenBank/DDBJ databases">
        <authorList>
            <person name="Liu C."/>
            <person name="Sun Q."/>
        </authorList>
    </citation>
    <scope>NUCLEOTIDE SEQUENCE [LARGE SCALE GENOMIC DNA]</scope>
    <source>
        <strain evidence="7 8">NSJ-57</strain>
    </source>
</reference>
<evidence type="ECO:0000259" key="6">
    <source>
        <dbReference type="Pfam" id="PF00590"/>
    </source>
</evidence>
<keyword evidence="2" id="KW-0169">Cobalamin biosynthesis</keyword>
<dbReference type="SUPFAM" id="SSF53790">
    <property type="entry name" value="Tetrapyrrole methylase"/>
    <property type="match status" value="1"/>
</dbReference>
<dbReference type="EMBL" id="CP060637">
    <property type="protein sequence ID" value="QNM15884.1"/>
    <property type="molecule type" value="Genomic_DNA"/>
</dbReference>
<dbReference type="GO" id="GO:0032259">
    <property type="term" value="P:methylation"/>
    <property type="evidence" value="ECO:0007669"/>
    <property type="project" value="UniProtKB-KW"/>
</dbReference>
<dbReference type="GO" id="GO:0008276">
    <property type="term" value="F:protein methyltransferase activity"/>
    <property type="evidence" value="ECO:0007669"/>
    <property type="project" value="InterPro"/>
</dbReference>
<dbReference type="CDD" id="cd11644">
    <property type="entry name" value="Precorrin-6Y-MT"/>
    <property type="match status" value="1"/>
</dbReference>
<dbReference type="Gene3D" id="3.40.1010.10">
    <property type="entry name" value="Cobalt-precorrin-4 Transmethylase, Domain 1"/>
    <property type="match status" value="1"/>
</dbReference>
<dbReference type="KEGG" id="fho:H9Q81_03345"/>
<evidence type="ECO:0000256" key="4">
    <source>
        <dbReference type="ARBA" id="ARBA00022679"/>
    </source>
</evidence>
<dbReference type="InterPro" id="IPR014777">
    <property type="entry name" value="4pyrrole_Mease_sub1"/>
</dbReference>
<dbReference type="InterPro" id="IPR050714">
    <property type="entry name" value="Cobalamin_biosynth_MTase"/>
</dbReference>
<dbReference type="InterPro" id="IPR014776">
    <property type="entry name" value="4pyrrole_Mease_sub2"/>
</dbReference>
<keyword evidence="5" id="KW-0949">S-adenosyl-L-methionine</keyword>
<keyword evidence="4 7" id="KW-0808">Transferase</keyword>
<evidence type="ECO:0000256" key="3">
    <source>
        <dbReference type="ARBA" id="ARBA00022603"/>
    </source>
</evidence>
<keyword evidence="3 7" id="KW-0489">Methyltransferase</keyword>
<dbReference type="PANTHER" id="PTHR43182:SF1">
    <property type="entry name" value="COBALT-PRECORRIN-7 C(5)-METHYLTRANSFERASE"/>
    <property type="match status" value="1"/>
</dbReference>
<keyword evidence="8" id="KW-1185">Reference proteome</keyword>
<evidence type="ECO:0000313" key="8">
    <source>
        <dbReference type="Proteomes" id="UP000515913"/>
    </source>
</evidence>
<dbReference type="GO" id="GO:0009236">
    <property type="term" value="P:cobalamin biosynthetic process"/>
    <property type="evidence" value="ECO:0007669"/>
    <property type="project" value="UniProtKB-UniPathway"/>
</dbReference>
<gene>
    <name evidence="7" type="primary">cbiE</name>
    <name evidence="7" type="ORF">H9Q81_03345</name>
</gene>
<dbReference type="Proteomes" id="UP000515913">
    <property type="component" value="Chromosome"/>
</dbReference>
<feature type="domain" description="Tetrapyrrole methylase" evidence="6">
    <location>
        <begin position="33"/>
        <end position="220"/>
    </location>
</feature>
<dbReference type="Gene3D" id="3.30.950.10">
    <property type="entry name" value="Methyltransferase, Cobalt-precorrin-4 Transmethylase, Domain 2"/>
    <property type="match status" value="1"/>
</dbReference>
<proteinExistence type="predicted"/>
<dbReference type="PANTHER" id="PTHR43182">
    <property type="entry name" value="COBALT-PRECORRIN-6B C(15)-METHYLTRANSFERASE (DECARBOXYLATING)"/>
    <property type="match status" value="1"/>
</dbReference>
<evidence type="ECO:0000256" key="1">
    <source>
        <dbReference type="ARBA" id="ARBA00004953"/>
    </source>
</evidence>
<evidence type="ECO:0000313" key="7">
    <source>
        <dbReference type="EMBL" id="QNM15884.1"/>
    </source>
</evidence>
<dbReference type="UniPathway" id="UPA00148"/>
<dbReference type="Pfam" id="PF00590">
    <property type="entry name" value="TP_methylase"/>
    <property type="match status" value="1"/>
</dbReference>
<dbReference type="AlphaFoldDB" id="A0A7G9GYK2"/>
<dbReference type="InterPro" id="IPR000878">
    <property type="entry name" value="4pyrrol_Mease"/>
</dbReference>
<sequence>MRLNVKFYYFLLKELHWDILIIFTKWQVSSLKKINVVGLGPGNPDYITKKGIEYISNCDIAIGGKRQLEEVSFLLSPSCEKYTLNKLSDVIDFIKENRERQMCVIVSGDTGFYSLLPFLRKHFKKSELDVVPGISSYQYLFSRLGEAWHEYELLSIHGREMDYIDVLRHSTGVILLTDDKNTPYIIAKNVYDNGFKNMEIIIGERLAYPDEKITITNIENFNTLNREYKMNIAVIRQK</sequence>
<dbReference type="InterPro" id="IPR012818">
    <property type="entry name" value="CbiE"/>
</dbReference>
<accession>A0A7G9GYK2</accession>
<evidence type="ECO:0000256" key="5">
    <source>
        <dbReference type="ARBA" id="ARBA00022691"/>
    </source>
</evidence>
<protein>
    <submittedName>
        <fullName evidence="7">Precorrin-6y C5,15-methyltransferase (Decarboxylating) subunit CbiE</fullName>
    </submittedName>
</protein>
<dbReference type="NCBIfam" id="TIGR02467">
    <property type="entry name" value="CbiE"/>
    <property type="match status" value="1"/>
</dbReference>
<dbReference type="InterPro" id="IPR035996">
    <property type="entry name" value="4pyrrol_Methylase_sf"/>
</dbReference>